<name>L8JV82_9BACT</name>
<keyword evidence="4 8" id="KW-0812">Transmembrane</keyword>
<dbReference type="Proteomes" id="UP000011135">
    <property type="component" value="Unassembled WGS sequence"/>
</dbReference>
<dbReference type="Pfam" id="PF07715">
    <property type="entry name" value="Plug"/>
    <property type="match status" value="1"/>
</dbReference>
<dbReference type="Pfam" id="PF13715">
    <property type="entry name" value="CarbopepD_reg_2"/>
    <property type="match status" value="1"/>
</dbReference>
<proteinExistence type="inferred from homology"/>
<dbReference type="PROSITE" id="PS52016">
    <property type="entry name" value="TONB_DEPENDENT_REC_3"/>
    <property type="match status" value="1"/>
</dbReference>
<dbReference type="NCBIfam" id="TIGR04056">
    <property type="entry name" value="OMP_RagA_SusC"/>
    <property type="match status" value="1"/>
</dbReference>
<evidence type="ECO:0000313" key="13">
    <source>
        <dbReference type="EMBL" id="ELR71504.1"/>
    </source>
</evidence>
<dbReference type="AlphaFoldDB" id="L8JV82"/>
<organism evidence="13 14">
    <name type="scientific">Fulvivirga imtechensis AK7</name>
    <dbReference type="NCBI Taxonomy" id="1237149"/>
    <lineage>
        <taxon>Bacteria</taxon>
        <taxon>Pseudomonadati</taxon>
        <taxon>Bacteroidota</taxon>
        <taxon>Cytophagia</taxon>
        <taxon>Cytophagales</taxon>
        <taxon>Fulvivirgaceae</taxon>
        <taxon>Fulvivirga</taxon>
    </lineage>
</organism>
<evidence type="ECO:0000256" key="10">
    <source>
        <dbReference type="SAM" id="SignalP"/>
    </source>
</evidence>
<dbReference type="InterPro" id="IPR000531">
    <property type="entry name" value="Beta-barrel_TonB"/>
</dbReference>
<feature type="domain" description="TonB-dependent receptor-like beta-barrel" evidence="11">
    <location>
        <begin position="445"/>
        <end position="992"/>
    </location>
</feature>
<evidence type="ECO:0000259" key="12">
    <source>
        <dbReference type="Pfam" id="PF07715"/>
    </source>
</evidence>
<dbReference type="STRING" id="1237149.C900_02567"/>
<evidence type="ECO:0000256" key="3">
    <source>
        <dbReference type="ARBA" id="ARBA00022452"/>
    </source>
</evidence>
<dbReference type="Pfam" id="PF00593">
    <property type="entry name" value="TonB_dep_Rec_b-barrel"/>
    <property type="match status" value="1"/>
</dbReference>
<dbReference type="OrthoDB" id="9768177at2"/>
<keyword evidence="10" id="KW-0732">Signal</keyword>
<feature type="chain" id="PRO_5003994245" evidence="10">
    <location>
        <begin position="21"/>
        <end position="1042"/>
    </location>
</feature>
<evidence type="ECO:0000256" key="2">
    <source>
        <dbReference type="ARBA" id="ARBA00022448"/>
    </source>
</evidence>
<gene>
    <name evidence="13" type="ORF">C900_02567</name>
</gene>
<evidence type="ECO:0000256" key="5">
    <source>
        <dbReference type="ARBA" id="ARBA00023077"/>
    </source>
</evidence>
<dbReference type="GO" id="GO:0009279">
    <property type="term" value="C:cell outer membrane"/>
    <property type="evidence" value="ECO:0007669"/>
    <property type="project" value="UniProtKB-SubCell"/>
</dbReference>
<dbReference type="Gene3D" id="2.170.130.10">
    <property type="entry name" value="TonB-dependent receptor, plug domain"/>
    <property type="match status" value="1"/>
</dbReference>
<dbReference type="InterPro" id="IPR023997">
    <property type="entry name" value="TonB-dep_OMP_SusC/RagA_CS"/>
</dbReference>
<keyword evidence="2 8" id="KW-0813">Transport</keyword>
<dbReference type="InterPro" id="IPR012910">
    <property type="entry name" value="Plug_dom"/>
</dbReference>
<feature type="signal peptide" evidence="10">
    <location>
        <begin position="1"/>
        <end position="20"/>
    </location>
</feature>
<reference evidence="13 14" key="1">
    <citation type="submission" date="2012-12" db="EMBL/GenBank/DDBJ databases">
        <title>Genome assembly of Fulvivirga imtechensis AK7.</title>
        <authorList>
            <person name="Nupur N."/>
            <person name="Khatri I."/>
            <person name="Kumar R."/>
            <person name="Subramanian S."/>
            <person name="Pinnaka A."/>
        </authorList>
    </citation>
    <scope>NUCLEOTIDE SEQUENCE [LARGE SCALE GENOMIC DNA]</scope>
    <source>
        <strain evidence="13 14">AK7</strain>
    </source>
</reference>
<keyword evidence="14" id="KW-1185">Reference proteome</keyword>
<comment type="subcellular location">
    <subcellularLocation>
        <location evidence="1 8">Cell outer membrane</location>
        <topology evidence="1 8">Multi-pass membrane protein</topology>
    </subcellularLocation>
</comment>
<dbReference type="InterPro" id="IPR008969">
    <property type="entry name" value="CarboxyPept-like_regulatory"/>
</dbReference>
<keyword evidence="5 9" id="KW-0798">TonB box</keyword>
<evidence type="ECO:0000256" key="4">
    <source>
        <dbReference type="ARBA" id="ARBA00022692"/>
    </source>
</evidence>
<feature type="domain" description="TonB-dependent receptor plug" evidence="12">
    <location>
        <begin position="114"/>
        <end position="239"/>
    </location>
</feature>
<dbReference type="InterPro" id="IPR039426">
    <property type="entry name" value="TonB-dep_rcpt-like"/>
</dbReference>
<dbReference type="EMBL" id="AMZN01000039">
    <property type="protein sequence ID" value="ELR71504.1"/>
    <property type="molecule type" value="Genomic_DNA"/>
</dbReference>
<evidence type="ECO:0000256" key="6">
    <source>
        <dbReference type="ARBA" id="ARBA00023136"/>
    </source>
</evidence>
<protein>
    <submittedName>
        <fullName evidence="13">TonB-dependent outer membrane receptor</fullName>
    </submittedName>
</protein>
<evidence type="ECO:0000256" key="8">
    <source>
        <dbReference type="PROSITE-ProRule" id="PRU01360"/>
    </source>
</evidence>
<dbReference type="NCBIfam" id="TIGR04057">
    <property type="entry name" value="SusC_RagA_signa"/>
    <property type="match status" value="1"/>
</dbReference>
<dbReference type="InterPro" id="IPR037066">
    <property type="entry name" value="Plug_dom_sf"/>
</dbReference>
<dbReference type="Gene3D" id="2.60.40.1120">
    <property type="entry name" value="Carboxypeptidase-like, regulatory domain"/>
    <property type="match status" value="1"/>
</dbReference>
<dbReference type="RefSeq" id="WP_009579982.1">
    <property type="nucleotide sequence ID" value="NZ_AMZN01000039.1"/>
</dbReference>
<evidence type="ECO:0000256" key="1">
    <source>
        <dbReference type="ARBA" id="ARBA00004571"/>
    </source>
</evidence>
<dbReference type="InterPro" id="IPR023996">
    <property type="entry name" value="TonB-dep_OMP_SusC/RagA"/>
</dbReference>
<comment type="caution">
    <text evidence="13">The sequence shown here is derived from an EMBL/GenBank/DDBJ whole genome shotgun (WGS) entry which is preliminary data.</text>
</comment>
<accession>L8JV82</accession>
<comment type="similarity">
    <text evidence="8 9">Belongs to the TonB-dependent receptor family.</text>
</comment>
<evidence type="ECO:0000313" key="14">
    <source>
        <dbReference type="Proteomes" id="UP000011135"/>
    </source>
</evidence>
<dbReference type="PATRIC" id="fig|1237149.3.peg.2434"/>
<dbReference type="eggNOG" id="COG4771">
    <property type="taxonomic scope" value="Bacteria"/>
</dbReference>
<keyword evidence="3 8" id="KW-1134">Transmembrane beta strand</keyword>
<sequence>MKKYLLLFAVMLASFGGLLAQRTITGKVTDSSDGSALPGVNILVRGTNTGTVTDINGSYSISVSGDNPVLIFSFIGYAQEEVQVGQRSVIDVALETDITQLSEVVVIGYGQTTVKDATGAVAAVTSEDFNGGIISSPEQLIQGKTSGVQITTTSGSPGSGVQLRIRGTSSIRSNNNPLFVVDGVPLSGGTQPSSADVGFGTQQDTNPLNFINPSDIESISILKDASATSIYGSRGANGVVIITTKSGKGNRGTFDFGSSVSIAKPANEYDLLGREQFLAGVEQFGGDPVVQDHGSDTDWQDYITRTSVSHKQNLSYAKGFQTASVRASLGYEDQQGVMENSFMKRLTGRINASKSLFNDKLNIDLSTTYSNVKREDPPISGNAGFAGDILGAAYSANPTWPTDPDYNTGGQRSPANMLEYYRSTGTTNRFLTNLSADYKLTDALTAKATYGIDYSKGERYTLISGNARNAGDGVQDFGQGQLNENRTISNLLEMTLNYTKQVGMVKVEVVGGYSVQSFRNDYFWASARGFTDYTSFSAMENELRDSYEAADDAASALYEDYNNWGVTNDLRDAAQTTGGFVSGINLGEGTLQQSYFNRPAGVTVDAIAANFYDQTDYIQSYFGRGNFSISDKYLITATLRIDGSSKFGKDNRYGIFPSGAVAWKLHEENFMPDFFNTFKLRVGYGIVGNQDGLGYGEFIRRERYADVSVGSARQIGLPGTTTQGSVNPELKWETTSQTSIGIDFGILDEKVSGSLDYYVKNTTDLLLRRNAAQPAVATQIFDNLDATVQNKGWELGLTYLAVDRSEASFSISGNVSHNKNEVQDFAGVLDAGTIYGQGLTGAYAQRLAGGYPLFSYHLREFEGFDDNGQPIGDNQTFVGKSALPTWNVGFSLNARYEAFDLAMYFSGQYGHYIYNNTKNAFFTAGSINNARNVTPDVLTSGESGTAEAAVSTRFLEKGDFLRMQNFNLGYNVPMKEAGFIKNLRLYFNAQNLFVITDYTGLDPEVSTSPADDGLLNGLPTAGIDYAAYPRPRTFTIGLNASF</sequence>
<evidence type="ECO:0000259" key="11">
    <source>
        <dbReference type="Pfam" id="PF00593"/>
    </source>
</evidence>
<dbReference type="SUPFAM" id="SSF56935">
    <property type="entry name" value="Porins"/>
    <property type="match status" value="1"/>
</dbReference>
<keyword evidence="13" id="KW-0675">Receptor</keyword>
<dbReference type="Gene3D" id="2.40.170.20">
    <property type="entry name" value="TonB-dependent receptor, beta-barrel domain"/>
    <property type="match status" value="1"/>
</dbReference>
<evidence type="ECO:0000256" key="9">
    <source>
        <dbReference type="RuleBase" id="RU003357"/>
    </source>
</evidence>
<keyword evidence="7 8" id="KW-0998">Cell outer membrane</keyword>
<dbReference type="SUPFAM" id="SSF49464">
    <property type="entry name" value="Carboxypeptidase regulatory domain-like"/>
    <property type="match status" value="1"/>
</dbReference>
<keyword evidence="6 8" id="KW-0472">Membrane</keyword>
<evidence type="ECO:0000256" key="7">
    <source>
        <dbReference type="ARBA" id="ARBA00023237"/>
    </source>
</evidence>
<dbReference type="InterPro" id="IPR036942">
    <property type="entry name" value="Beta-barrel_TonB_sf"/>
</dbReference>